<name>A0A915DHT4_9BILA</name>
<feature type="domain" description="Laminin G" evidence="5">
    <location>
        <begin position="165"/>
        <end position="389"/>
    </location>
</feature>
<evidence type="ECO:0000259" key="6">
    <source>
        <dbReference type="PROSITE" id="PS50026"/>
    </source>
</evidence>
<feature type="compositionally biased region" description="Acidic residues" evidence="3">
    <location>
        <begin position="1013"/>
        <end position="1029"/>
    </location>
</feature>
<feature type="disulfide bond" evidence="2">
    <location>
        <begin position="416"/>
        <end position="425"/>
    </location>
</feature>
<feature type="disulfide bond" evidence="2">
    <location>
        <begin position="397"/>
        <end position="414"/>
    </location>
</feature>
<evidence type="ECO:0000259" key="5">
    <source>
        <dbReference type="PROSITE" id="PS50025"/>
    </source>
</evidence>
<evidence type="ECO:0000256" key="1">
    <source>
        <dbReference type="ARBA" id="ARBA00023157"/>
    </source>
</evidence>
<evidence type="ECO:0000313" key="8">
    <source>
        <dbReference type="WBParaSite" id="jg1941.2"/>
    </source>
</evidence>
<dbReference type="PROSITE" id="PS50026">
    <property type="entry name" value="EGF_3"/>
    <property type="match status" value="1"/>
</dbReference>
<dbReference type="SUPFAM" id="SSF49899">
    <property type="entry name" value="Concanavalin A-like lectins/glucanases"/>
    <property type="match status" value="2"/>
</dbReference>
<keyword evidence="4" id="KW-1133">Transmembrane helix</keyword>
<comment type="caution">
    <text evidence="2">Lacks conserved residue(s) required for the propagation of feature annotation.</text>
</comment>
<feature type="region of interest" description="Disordered" evidence="3">
    <location>
        <begin position="1013"/>
        <end position="1032"/>
    </location>
</feature>
<dbReference type="InterPro" id="IPR050372">
    <property type="entry name" value="Neurexin-related_CASP"/>
</dbReference>
<protein>
    <submittedName>
        <fullName evidence="8">Uncharacterized protein</fullName>
    </submittedName>
</protein>
<dbReference type="CDD" id="cd00110">
    <property type="entry name" value="LamG"/>
    <property type="match status" value="1"/>
</dbReference>
<feature type="region of interest" description="Disordered" evidence="3">
    <location>
        <begin position="1243"/>
        <end position="1262"/>
    </location>
</feature>
<dbReference type="PANTHER" id="PTHR15036">
    <property type="entry name" value="PIKACHURIN-LIKE PROTEIN"/>
    <property type="match status" value="1"/>
</dbReference>
<feature type="compositionally biased region" description="Polar residues" evidence="3">
    <location>
        <begin position="1290"/>
        <end position="1312"/>
    </location>
</feature>
<dbReference type="Gene3D" id="2.60.120.200">
    <property type="match status" value="2"/>
</dbReference>
<dbReference type="InterPro" id="IPR000742">
    <property type="entry name" value="EGF"/>
</dbReference>
<accession>A0A915DHT4</accession>
<proteinExistence type="predicted"/>
<feature type="domain" description="EGF-like" evidence="6">
    <location>
        <begin position="385"/>
        <end position="426"/>
    </location>
</feature>
<keyword evidence="2" id="KW-0245">EGF-like domain</keyword>
<sequence length="1362" mass="154946">MVGRKEFEGGVSIFTVAFFVLIAVLFGITPIFAIFGIVCQKRHFFLLYNIFNYVWSACFGSIFTYNLYLALGRTQYYSRTVEEVFGWNEPDHSGPLLFCAFLSLITSGCCVYLTIERCLADKACQETFKYPLEKDQEKAWHKLICMRSFHYIFWFLLLRLEAINPHKNEGENSSFARHLDAPDSTIELFHKWPWILQGLLVKDYPLHQFHLELDYQTASKQGTLFTIVAESPFKHTFFVLDAKFSEGILQLQLFGSSNNTLIEQALTSIKRTNDGHLHSIELSIDAEESAITLNDNIYIIAGNLFKTEEQHDLDMKLFLGAFNDSFTSIIGCVKMKNDTEDVVEQQEQATTKELGAKIISVTSNNNSVIPLSSNSSGQVTKGPPTEVFCRPSEETQCENHKQCIRISNSANFTCVCKHGYAGRFCQFSLFARTCEDAFLFHNEANSGVYQVDMDGSGTLPMTFVECRKQKVNGLQQILTIVGHNFPNQTVVRSSKDKVPKFFPVTYKLFSPLQIQELMSRSERCEQYIRYYCNNAPLNLPKTNHPQGHANLTLGQLKCRGEKGNLDEKTVTLKAQSARLELQLSNADKHAPFTQLEFDLKPHKKMLNQWCTETLSKAINLIYGLYLLKWAQQILLLDVQITVGNTVVNKILSAFTTFKTTKFLVNAKQAHTLWFKVRKKCEQNSDVSFHDSAVGYLKYLDEHLPGNPLNTGIVFSIHLSDEYKIVLTINNDTQIARCTVHAKHGTQFNDMRWLQIVLEQTLDQITMSVDDEVCEITGPHLLSQRKIDAFTGSFEGVILPPQPAGPVVAATPYYFLFVGGLPSVQHTRIKRDRIAYYVTDIPGLLGCMRGLMVNEASVDLRQGGIRPLDSDAVRTGCYNDCDTLVCHNGGHCTVQWQNYDPTNQERTGCDCSKTSYYGSNCLKDTGLTFTGDSSIVFDMSEPKRFFLHESVQQLLQFAFSSEAAVESAQNQHLTTIYFSDGREFHAILTKNSSLKLHLADSQLFFFGGEAVELEEEEDEEDESGEQDQDLNQEGGLKQQFFSPDDLLIHKRRKRNVSEAVEVIGLSLDASNVTKGETEDGLEVKQPEVVERYKGCMSNIEIDFQTNEAVRFRPLFYYTKPKDIYQKCFRVPGILPSQQRTVQFPVWEAPLYSFTFEDDQLISGNFVESDQIVPWWMWLIVLLVVWLMLMILLCCICRVCCCKRKKNRKREINKNDLEGKPILSNDGNPLKKKVVIKEPPIRLVFRSQPNGTEPPEKNTQFDSPQTQVMTMNQETTQLSKSQPLPLLKRQPSVDQSSVPSFSTIPSEKGKNSVSENSSLYFTAQEYFPGLEEEEDLDDFEDVDSVLAKGFDENYQMCWMRTPEQ</sequence>
<dbReference type="InterPro" id="IPR013320">
    <property type="entry name" value="ConA-like_dom_sf"/>
</dbReference>
<feature type="transmembrane region" description="Helical" evidence="4">
    <location>
        <begin position="95"/>
        <end position="115"/>
    </location>
</feature>
<reference evidence="8" key="1">
    <citation type="submission" date="2022-11" db="UniProtKB">
        <authorList>
            <consortium name="WormBaseParasite"/>
        </authorList>
    </citation>
    <scope>IDENTIFICATION</scope>
</reference>
<dbReference type="Gene3D" id="2.10.25.10">
    <property type="entry name" value="Laminin"/>
    <property type="match status" value="1"/>
</dbReference>
<evidence type="ECO:0000256" key="4">
    <source>
        <dbReference type="SAM" id="Phobius"/>
    </source>
</evidence>
<organism evidence="7 8">
    <name type="scientific">Ditylenchus dipsaci</name>
    <dbReference type="NCBI Taxonomy" id="166011"/>
    <lineage>
        <taxon>Eukaryota</taxon>
        <taxon>Metazoa</taxon>
        <taxon>Ecdysozoa</taxon>
        <taxon>Nematoda</taxon>
        <taxon>Chromadorea</taxon>
        <taxon>Rhabditida</taxon>
        <taxon>Tylenchina</taxon>
        <taxon>Tylenchomorpha</taxon>
        <taxon>Sphaerularioidea</taxon>
        <taxon>Anguinidae</taxon>
        <taxon>Anguininae</taxon>
        <taxon>Ditylenchus</taxon>
    </lineage>
</organism>
<dbReference type="GO" id="GO:0016020">
    <property type="term" value="C:membrane"/>
    <property type="evidence" value="ECO:0007669"/>
    <property type="project" value="UniProtKB-SubCell"/>
</dbReference>
<dbReference type="SMART" id="SM00282">
    <property type="entry name" value="LamG"/>
    <property type="match status" value="2"/>
</dbReference>
<dbReference type="Pfam" id="PF02210">
    <property type="entry name" value="Laminin_G_2"/>
    <property type="match status" value="1"/>
</dbReference>
<feature type="compositionally biased region" description="Polar residues" evidence="3">
    <location>
        <begin position="1245"/>
        <end position="1262"/>
    </location>
</feature>
<keyword evidence="7" id="KW-1185">Reference proteome</keyword>
<dbReference type="Gene3D" id="2.60.120.1000">
    <property type="match status" value="1"/>
</dbReference>
<feature type="transmembrane region" description="Helical" evidence="4">
    <location>
        <begin position="12"/>
        <end position="38"/>
    </location>
</feature>
<feature type="domain" description="Laminin G" evidence="5">
    <location>
        <begin position="644"/>
        <end position="876"/>
    </location>
</feature>
<feature type="transmembrane region" description="Helical" evidence="4">
    <location>
        <begin position="1173"/>
        <end position="1199"/>
    </location>
</feature>
<dbReference type="PROSITE" id="PS50025">
    <property type="entry name" value="LAM_G_DOMAIN"/>
    <property type="match status" value="2"/>
</dbReference>
<dbReference type="Proteomes" id="UP000887574">
    <property type="component" value="Unplaced"/>
</dbReference>
<keyword evidence="1 2" id="KW-1015">Disulfide bond</keyword>
<keyword evidence="4" id="KW-0472">Membrane</keyword>
<evidence type="ECO:0000256" key="2">
    <source>
        <dbReference type="PROSITE-ProRule" id="PRU00076"/>
    </source>
</evidence>
<feature type="region of interest" description="Disordered" evidence="3">
    <location>
        <begin position="1286"/>
        <end position="1312"/>
    </location>
</feature>
<evidence type="ECO:0000313" key="7">
    <source>
        <dbReference type="Proteomes" id="UP000887574"/>
    </source>
</evidence>
<dbReference type="InterPro" id="IPR001791">
    <property type="entry name" value="Laminin_G"/>
</dbReference>
<dbReference type="PROSITE" id="PS01186">
    <property type="entry name" value="EGF_2"/>
    <property type="match status" value="1"/>
</dbReference>
<keyword evidence="4" id="KW-0812">Transmembrane</keyword>
<feature type="transmembrane region" description="Helical" evidence="4">
    <location>
        <begin position="50"/>
        <end position="71"/>
    </location>
</feature>
<dbReference type="PANTHER" id="PTHR15036:SF49">
    <property type="entry name" value="AXOTACTIN"/>
    <property type="match status" value="1"/>
</dbReference>
<dbReference type="PROSITE" id="PS00022">
    <property type="entry name" value="EGF_1"/>
    <property type="match status" value="1"/>
</dbReference>
<evidence type="ECO:0000256" key="3">
    <source>
        <dbReference type="SAM" id="MobiDB-lite"/>
    </source>
</evidence>
<dbReference type="WBParaSite" id="jg1941.2">
    <property type="protein sequence ID" value="jg1941.2"/>
    <property type="gene ID" value="jg1941"/>
</dbReference>
<dbReference type="SMART" id="SM00181">
    <property type="entry name" value="EGF"/>
    <property type="match status" value="2"/>
</dbReference>